<name>A0A318KAW5_9NOCA</name>
<comment type="caution">
    <text evidence="4">The sequence shown here is derived from an EMBL/GenBank/DDBJ whole genome shotgun (WGS) entry which is preliminary data.</text>
</comment>
<dbReference type="NCBIfam" id="TIGR03971">
    <property type="entry name" value="SDR_subfam_1"/>
    <property type="match status" value="1"/>
</dbReference>
<dbReference type="FunFam" id="3.40.50.720:FF:000084">
    <property type="entry name" value="Short-chain dehydrogenase reductase"/>
    <property type="match status" value="1"/>
</dbReference>
<evidence type="ECO:0000256" key="1">
    <source>
        <dbReference type="ARBA" id="ARBA00006484"/>
    </source>
</evidence>
<proteinExistence type="inferred from homology"/>
<dbReference type="PANTHER" id="PTHR24321:SF8">
    <property type="entry name" value="ESTRADIOL 17-BETA-DEHYDROGENASE 8-RELATED"/>
    <property type="match status" value="1"/>
</dbReference>
<dbReference type="PRINTS" id="PR00081">
    <property type="entry name" value="GDHRDH"/>
</dbReference>
<dbReference type="RefSeq" id="WP_040741480.1">
    <property type="nucleotide sequence ID" value="NZ_QJKF01000001.1"/>
</dbReference>
<dbReference type="OrthoDB" id="5173603at2"/>
<evidence type="ECO:0000256" key="2">
    <source>
        <dbReference type="ARBA" id="ARBA00023002"/>
    </source>
</evidence>
<dbReference type="NCBIfam" id="NF009467">
    <property type="entry name" value="PRK12826.1-3"/>
    <property type="match status" value="1"/>
</dbReference>
<reference evidence="4 5" key="1">
    <citation type="submission" date="2018-05" db="EMBL/GenBank/DDBJ databases">
        <title>Genomic Encyclopedia of Type Strains, Phase IV (KMG-IV): sequencing the most valuable type-strain genomes for metagenomic binning, comparative biology and taxonomic classification.</title>
        <authorList>
            <person name="Goeker M."/>
        </authorList>
    </citation>
    <scope>NUCLEOTIDE SEQUENCE [LARGE SCALE GENOMIC DNA]</scope>
    <source>
        <strain evidence="4 5">DSM 44704</strain>
    </source>
</reference>
<dbReference type="InterPro" id="IPR023985">
    <property type="entry name" value="SDR_subfam_1"/>
</dbReference>
<evidence type="ECO:0000313" key="5">
    <source>
        <dbReference type="Proteomes" id="UP000247569"/>
    </source>
</evidence>
<dbReference type="GO" id="GO:0016491">
    <property type="term" value="F:oxidoreductase activity"/>
    <property type="evidence" value="ECO:0007669"/>
    <property type="project" value="UniProtKB-KW"/>
</dbReference>
<dbReference type="Gene3D" id="3.40.50.720">
    <property type="entry name" value="NAD(P)-binding Rossmann-like Domain"/>
    <property type="match status" value="1"/>
</dbReference>
<dbReference type="SUPFAM" id="SSF51735">
    <property type="entry name" value="NAD(P)-binding Rossmann-fold domains"/>
    <property type="match status" value="1"/>
</dbReference>
<dbReference type="InterPro" id="IPR002347">
    <property type="entry name" value="SDR_fam"/>
</dbReference>
<dbReference type="Proteomes" id="UP000247569">
    <property type="component" value="Unassembled WGS sequence"/>
</dbReference>
<dbReference type="InterPro" id="IPR036291">
    <property type="entry name" value="NAD(P)-bd_dom_sf"/>
</dbReference>
<accession>A0A318KAW5</accession>
<dbReference type="PANTHER" id="PTHR24321">
    <property type="entry name" value="DEHYDROGENASES, SHORT CHAIN"/>
    <property type="match status" value="1"/>
</dbReference>
<dbReference type="EMBL" id="QJKF01000001">
    <property type="protein sequence ID" value="PXX71488.1"/>
    <property type="molecule type" value="Genomic_DNA"/>
</dbReference>
<dbReference type="CDD" id="cd05233">
    <property type="entry name" value="SDR_c"/>
    <property type="match status" value="1"/>
</dbReference>
<sequence length="282" mass="29667">MGRVEGKVVAITGAARGQGRSHAVRLAEEGADIVAIDLCENIDIVEYPLATAEDLEETVRLVEKTGRRVVAKQADVRDYAALRTALTEGVRELGALDVVIANAGISPVGAGRPVAAFTETVDVNLSGMLNTVHAALPHLADGGSIIVIGSAAGLITHYGPLGAMGPGGMGYAFAKTTLAAYVNWFATVLAPSGTRINAVHPTNVDTDMLQNEAMYKVFRPDLEHPKREDAEPVFPMVQAMPIPYVQPIDVSHAVTFLASDESRYVTGTQLRVDGGAVVNAGK</sequence>
<dbReference type="AlphaFoldDB" id="A0A318KAW5"/>
<gene>
    <name evidence="4" type="ORF">DFR70_101922</name>
</gene>
<evidence type="ECO:0000313" key="4">
    <source>
        <dbReference type="EMBL" id="PXX71488.1"/>
    </source>
</evidence>
<keyword evidence="3" id="KW-0520">NAD</keyword>
<protein>
    <submittedName>
        <fullName evidence="4">SDR family mycofactocin-dependent oxidoreductase</fullName>
    </submittedName>
</protein>
<keyword evidence="2" id="KW-0560">Oxidoreductase</keyword>
<dbReference type="Pfam" id="PF13561">
    <property type="entry name" value="adh_short_C2"/>
    <property type="match status" value="1"/>
</dbReference>
<evidence type="ECO:0000256" key="3">
    <source>
        <dbReference type="ARBA" id="ARBA00023027"/>
    </source>
</evidence>
<keyword evidence="5" id="KW-1185">Reference proteome</keyword>
<comment type="similarity">
    <text evidence="1">Belongs to the short-chain dehydrogenases/reductases (SDR) family.</text>
</comment>
<organism evidence="4 5">
    <name type="scientific">Nocardia tenerifensis</name>
    <dbReference type="NCBI Taxonomy" id="228006"/>
    <lineage>
        <taxon>Bacteria</taxon>
        <taxon>Bacillati</taxon>
        <taxon>Actinomycetota</taxon>
        <taxon>Actinomycetes</taxon>
        <taxon>Mycobacteriales</taxon>
        <taxon>Nocardiaceae</taxon>
        <taxon>Nocardia</taxon>
    </lineage>
</organism>